<reference evidence="2" key="1">
    <citation type="submission" date="2013-02" db="EMBL/GenBank/DDBJ databases">
        <authorList>
            <consortium name="The Broad Institute Genome Sequencing Platform"/>
            <person name="Cuomo C."/>
            <person name="Becnel J."/>
            <person name="Sanscrainte N."/>
            <person name="Walker B."/>
            <person name="Young S.K."/>
            <person name="Zeng Q."/>
            <person name="Gargeya S."/>
            <person name="Fitzgerald M."/>
            <person name="Haas B."/>
            <person name="Abouelleil A."/>
            <person name="Alvarado L."/>
            <person name="Arachchi H.M."/>
            <person name="Berlin A.M."/>
            <person name="Chapman S.B."/>
            <person name="Dewar J."/>
            <person name="Goldberg J."/>
            <person name="Griggs A."/>
            <person name="Gujja S."/>
            <person name="Hansen M."/>
            <person name="Howarth C."/>
            <person name="Imamovic A."/>
            <person name="Larimer J."/>
            <person name="McCowan C."/>
            <person name="Murphy C."/>
            <person name="Neiman D."/>
            <person name="Pearson M."/>
            <person name="Priest M."/>
            <person name="Roberts A."/>
            <person name="Saif S."/>
            <person name="Shea T."/>
            <person name="Sisk P."/>
            <person name="Sykes S."/>
            <person name="Wortman J."/>
            <person name="Nusbaum C."/>
            <person name="Birren B."/>
        </authorList>
    </citation>
    <scope>NUCLEOTIDE SEQUENCE [LARGE SCALE GENOMIC DNA]</scope>
    <source>
        <strain evidence="2">PRA339</strain>
    </source>
</reference>
<dbReference type="VEuPathDB" id="MicrosporidiaDB:H312_02513"/>
<organism evidence="1 2">
    <name type="scientific">Anncaliia algerae PRA339</name>
    <dbReference type="NCBI Taxonomy" id="1288291"/>
    <lineage>
        <taxon>Eukaryota</taxon>
        <taxon>Fungi</taxon>
        <taxon>Fungi incertae sedis</taxon>
        <taxon>Microsporidia</taxon>
        <taxon>Tubulinosematoidea</taxon>
        <taxon>Tubulinosematidae</taxon>
        <taxon>Anncaliia</taxon>
    </lineage>
</organism>
<protein>
    <recommendedName>
        <fullName evidence="3">ISXO2-like transposase domain-containing protein</fullName>
    </recommendedName>
</protein>
<dbReference type="Proteomes" id="UP000030655">
    <property type="component" value="Unassembled WGS sequence"/>
</dbReference>
<name>A0A059EYJ9_9MICR</name>
<gene>
    <name evidence="1" type="ORF">H312_02513</name>
</gene>
<sequence>MIRWSNDVQITSIVRNLNIKITTVKKVIKKFLDLCGPFDFHNNKLGGVNKIVQIDETMLNFKCKSHRGRSPHNKTDALVMVYLKFLAKLFRSPSPYVVTRRNILKKT</sequence>
<evidence type="ECO:0000313" key="1">
    <source>
        <dbReference type="EMBL" id="KCZ80088.1"/>
    </source>
</evidence>
<evidence type="ECO:0008006" key="3">
    <source>
        <dbReference type="Google" id="ProtNLM"/>
    </source>
</evidence>
<dbReference type="OrthoDB" id="10372672at2759"/>
<keyword evidence="2" id="KW-1185">Reference proteome</keyword>
<accession>A0A059EYJ9</accession>
<dbReference type="HOGENOM" id="CLU_044348_9_4_1"/>
<evidence type="ECO:0000313" key="2">
    <source>
        <dbReference type="Proteomes" id="UP000030655"/>
    </source>
</evidence>
<dbReference type="EMBL" id="KK365205">
    <property type="protein sequence ID" value="KCZ80088.1"/>
    <property type="molecule type" value="Genomic_DNA"/>
</dbReference>
<proteinExistence type="predicted"/>
<reference evidence="1 2" key="2">
    <citation type="submission" date="2014-03" db="EMBL/GenBank/DDBJ databases">
        <title>The Genome Sequence of Anncaliia algerae insect isolate PRA339.</title>
        <authorList>
            <consortium name="The Broad Institute Genome Sequencing Platform"/>
            <consortium name="The Broad Institute Genome Sequencing Center for Infectious Disease"/>
            <person name="Cuomo C."/>
            <person name="Becnel J."/>
            <person name="Sanscrainte N."/>
            <person name="Walker B."/>
            <person name="Young S.K."/>
            <person name="Zeng Q."/>
            <person name="Gargeya S."/>
            <person name="Fitzgerald M."/>
            <person name="Haas B."/>
            <person name="Abouelleil A."/>
            <person name="Alvarado L."/>
            <person name="Arachchi H.M."/>
            <person name="Berlin A.M."/>
            <person name="Chapman S.B."/>
            <person name="Dewar J."/>
            <person name="Goldberg J."/>
            <person name="Griggs A."/>
            <person name="Gujja S."/>
            <person name="Hansen M."/>
            <person name="Howarth C."/>
            <person name="Imamovic A."/>
            <person name="Larimer J."/>
            <person name="McCowan C."/>
            <person name="Murphy C."/>
            <person name="Neiman D."/>
            <person name="Pearson M."/>
            <person name="Priest M."/>
            <person name="Roberts A."/>
            <person name="Saif S."/>
            <person name="Shea T."/>
            <person name="Sisk P."/>
            <person name="Sykes S."/>
            <person name="Wortman J."/>
            <person name="Nusbaum C."/>
            <person name="Birren B."/>
        </authorList>
    </citation>
    <scope>NUCLEOTIDE SEQUENCE [LARGE SCALE GENOMIC DNA]</scope>
    <source>
        <strain evidence="1 2">PRA339</strain>
    </source>
</reference>
<dbReference type="AlphaFoldDB" id="A0A059EYJ9"/>